<comment type="caution">
    <text evidence="1">The sequence shown here is derived from an EMBL/GenBank/DDBJ whole genome shotgun (WGS) entry which is preliminary data.</text>
</comment>
<dbReference type="EMBL" id="BOSL01000016">
    <property type="protein sequence ID" value="GIP55210.1"/>
    <property type="molecule type" value="Genomic_DNA"/>
</dbReference>
<name>A0ABQ4MII4_9BACL</name>
<dbReference type="Proteomes" id="UP000679992">
    <property type="component" value="Unassembled WGS sequence"/>
</dbReference>
<reference evidence="1 2" key="1">
    <citation type="submission" date="2021-03" db="EMBL/GenBank/DDBJ databases">
        <title>Antimicrobial resistance genes in bacteria isolated from Japanese honey, and their potential for conferring macrolide and lincosamide resistance in the American foulbrood pathogen Paenibacillus larvae.</title>
        <authorList>
            <person name="Okamoto M."/>
            <person name="Kumagai M."/>
            <person name="Kanamori H."/>
            <person name="Takamatsu D."/>
        </authorList>
    </citation>
    <scope>NUCLEOTIDE SEQUENCE [LARGE SCALE GENOMIC DNA]</scope>
    <source>
        <strain evidence="1 2">J42TS3</strain>
    </source>
</reference>
<proteinExistence type="predicted"/>
<keyword evidence="2" id="KW-1185">Reference proteome</keyword>
<accession>A0ABQ4MII4</accession>
<dbReference type="RefSeq" id="WP_213656246.1">
    <property type="nucleotide sequence ID" value="NZ_BOSL01000016.1"/>
</dbReference>
<protein>
    <submittedName>
        <fullName evidence="1">Uncharacterized protein</fullName>
    </submittedName>
</protein>
<evidence type="ECO:0000313" key="2">
    <source>
        <dbReference type="Proteomes" id="UP000679992"/>
    </source>
</evidence>
<gene>
    <name evidence="1" type="ORF">J42TS3_42450</name>
</gene>
<evidence type="ECO:0000313" key="1">
    <source>
        <dbReference type="EMBL" id="GIP55210.1"/>
    </source>
</evidence>
<organism evidence="1 2">
    <name type="scientific">Paenibacillus vini</name>
    <dbReference type="NCBI Taxonomy" id="1476024"/>
    <lineage>
        <taxon>Bacteria</taxon>
        <taxon>Bacillati</taxon>
        <taxon>Bacillota</taxon>
        <taxon>Bacilli</taxon>
        <taxon>Bacillales</taxon>
        <taxon>Paenibacillaceae</taxon>
        <taxon>Paenibacillus</taxon>
    </lineage>
</organism>
<sequence length="111" mass="12920">MATMSNIQFNTYYLDDHNPFDRFPEGKYIAAEADESGMYSIHIRFNNGLGLTSKEKMILHEAAGLLFTYRDELELPNSAVWVDLPNHVVDEPGIFNRMVKNMLKRKGMYWK</sequence>